<keyword evidence="3" id="KW-1185">Reference proteome</keyword>
<evidence type="ECO:0000256" key="1">
    <source>
        <dbReference type="SAM" id="MobiDB-lite"/>
    </source>
</evidence>
<accession>A0AAW1LVV5</accession>
<evidence type="ECO:0000313" key="2">
    <source>
        <dbReference type="EMBL" id="KAK9738193.1"/>
    </source>
</evidence>
<dbReference type="AlphaFoldDB" id="A0AAW1LVV5"/>
<dbReference type="Proteomes" id="UP001458880">
    <property type="component" value="Unassembled WGS sequence"/>
</dbReference>
<name>A0AAW1LVV5_POPJA</name>
<feature type="region of interest" description="Disordered" evidence="1">
    <location>
        <begin position="172"/>
        <end position="205"/>
    </location>
</feature>
<dbReference type="EMBL" id="JASPKY010000089">
    <property type="protein sequence ID" value="KAK9738193.1"/>
    <property type="molecule type" value="Genomic_DNA"/>
</dbReference>
<sequence length="565" mass="64331">MHSDNSEHSSDLGTIRSIQAKINKVLIPLTLNNEVVVMLYGSRAAHTVISKKLSMKIGKPELHHANKLITYTDVEIETLGVANVTVRTFNIVKELPVYVVKADDVPLFGLDWCLTFNTPMPTGAKLCTVLTKIQLPPSNVDDVTDEEELDDNELEEDVPNDVAGELELHVHNSCNDSDMNNNEEPDNVSNNNTSGESSVVGNKKRKRLSRDHVLPSWKKVNPNYARSYPTSENKTKDVISARKFETLSRSVPIPVSSRAIGFSVQDTYTRVTRIPAQVERLPPTNVYQIYRVCLAMMEFRIYQNRTTATFDEPNDWYSPPLFDAYKNTITAINCCPTQRVRCILMSIGKFSYSEGNYVPTFPREIRDAQQRLIPCPEYVSFTNLRRYLEYLSNPDTQFPIRENFYNHNPIARVEWDDGNMTIQNADDIMPANYGPEQLSRDVFAVKEWIEIAADLKGSKNKWFGELKLYTKISPEMRVFYSTSATMKCDDLGDVNMTTGDANRFWWPIKIPDVNMTTGDANRFWWPIKIPDTVSTFGIYGLLLGEISSVNNYAYPYTLPDTTNKK</sequence>
<evidence type="ECO:0000313" key="3">
    <source>
        <dbReference type="Proteomes" id="UP001458880"/>
    </source>
</evidence>
<gene>
    <name evidence="2" type="ORF">QE152_g10113</name>
</gene>
<comment type="caution">
    <text evidence="2">The sequence shown here is derived from an EMBL/GenBank/DDBJ whole genome shotgun (WGS) entry which is preliminary data.</text>
</comment>
<reference evidence="2 3" key="1">
    <citation type="journal article" date="2024" name="BMC Genomics">
        <title>De novo assembly and annotation of Popillia japonica's genome with initial clues to its potential as an invasive pest.</title>
        <authorList>
            <person name="Cucini C."/>
            <person name="Boschi S."/>
            <person name="Funari R."/>
            <person name="Cardaioli E."/>
            <person name="Iannotti N."/>
            <person name="Marturano G."/>
            <person name="Paoli F."/>
            <person name="Bruttini M."/>
            <person name="Carapelli A."/>
            <person name="Frati F."/>
            <person name="Nardi F."/>
        </authorList>
    </citation>
    <scope>NUCLEOTIDE SEQUENCE [LARGE SCALE GENOMIC DNA]</scope>
    <source>
        <strain evidence="2">DMR45628</strain>
    </source>
</reference>
<proteinExistence type="predicted"/>
<organism evidence="2 3">
    <name type="scientific">Popillia japonica</name>
    <name type="common">Japanese beetle</name>
    <dbReference type="NCBI Taxonomy" id="7064"/>
    <lineage>
        <taxon>Eukaryota</taxon>
        <taxon>Metazoa</taxon>
        <taxon>Ecdysozoa</taxon>
        <taxon>Arthropoda</taxon>
        <taxon>Hexapoda</taxon>
        <taxon>Insecta</taxon>
        <taxon>Pterygota</taxon>
        <taxon>Neoptera</taxon>
        <taxon>Endopterygota</taxon>
        <taxon>Coleoptera</taxon>
        <taxon>Polyphaga</taxon>
        <taxon>Scarabaeiformia</taxon>
        <taxon>Scarabaeidae</taxon>
        <taxon>Rutelinae</taxon>
        <taxon>Popillia</taxon>
    </lineage>
</organism>
<protein>
    <submittedName>
        <fullName evidence="2">Uncharacterized protein</fullName>
    </submittedName>
</protein>